<dbReference type="EMBL" id="PUIA01000051">
    <property type="protein sequence ID" value="PQO27956.1"/>
    <property type="molecule type" value="Genomic_DNA"/>
</dbReference>
<name>A0A2S8F725_9BACT</name>
<evidence type="ECO:0000313" key="4">
    <source>
        <dbReference type="Proteomes" id="UP000240009"/>
    </source>
</evidence>
<dbReference type="Proteomes" id="UP000240009">
    <property type="component" value="Unassembled WGS sequence"/>
</dbReference>
<reference evidence="3 4" key="1">
    <citation type="submission" date="2018-02" db="EMBL/GenBank/DDBJ databases">
        <title>Comparative genomes isolates from brazilian mangrove.</title>
        <authorList>
            <person name="Araujo J.E."/>
            <person name="Taketani R.G."/>
            <person name="Silva M.C.P."/>
            <person name="Loureco M.V."/>
            <person name="Andreote F.D."/>
        </authorList>
    </citation>
    <scope>NUCLEOTIDE SEQUENCE [LARGE SCALE GENOMIC DNA]</scope>
    <source>
        <strain evidence="3 4">HEX-2 MGV</strain>
    </source>
</reference>
<dbReference type="RefSeq" id="WP_105355489.1">
    <property type="nucleotide sequence ID" value="NZ_PUIA01000051.1"/>
</dbReference>
<dbReference type="InterPro" id="IPR027383">
    <property type="entry name" value="Znf_put"/>
</dbReference>
<sequence>MPSDETWSECPNGEITKLQQLLKERRIQGRRKLMFAAGSATLGIASAGIGIILFHAEPSVTILSCQECVDLLPRYVEGTLSTPSKQKAVEKHLVHCEKCRKYLEATY</sequence>
<evidence type="ECO:0000256" key="1">
    <source>
        <dbReference type="SAM" id="Phobius"/>
    </source>
</evidence>
<organism evidence="3 4">
    <name type="scientific">Blastopirellula marina</name>
    <dbReference type="NCBI Taxonomy" id="124"/>
    <lineage>
        <taxon>Bacteria</taxon>
        <taxon>Pseudomonadati</taxon>
        <taxon>Planctomycetota</taxon>
        <taxon>Planctomycetia</taxon>
        <taxon>Pirellulales</taxon>
        <taxon>Pirellulaceae</taxon>
        <taxon>Blastopirellula</taxon>
    </lineage>
</organism>
<evidence type="ECO:0000259" key="2">
    <source>
        <dbReference type="Pfam" id="PF13490"/>
    </source>
</evidence>
<comment type="caution">
    <text evidence="3">The sequence shown here is derived from an EMBL/GenBank/DDBJ whole genome shotgun (WGS) entry which is preliminary data.</text>
</comment>
<keyword evidence="1" id="KW-0472">Membrane</keyword>
<accession>A0A2S8F725</accession>
<proteinExistence type="predicted"/>
<gene>
    <name evidence="3" type="ORF">C5Y96_16385</name>
</gene>
<keyword evidence="1" id="KW-0812">Transmembrane</keyword>
<dbReference type="AlphaFoldDB" id="A0A2S8F725"/>
<feature type="domain" description="Putative zinc-finger" evidence="2">
    <location>
        <begin position="65"/>
        <end position="100"/>
    </location>
</feature>
<dbReference type="OrthoDB" id="291665at2"/>
<dbReference type="Pfam" id="PF13490">
    <property type="entry name" value="zf-HC2"/>
    <property type="match status" value="1"/>
</dbReference>
<protein>
    <recommendedName>
        <fullName evidence="2">Putative zinc-finger domain-containing protein</fullName>
    </recommendedName>
</protein>
<feature type="transmembrane region" description="Helical" evidence="1">
    <location>
        <begin position="33"/>
        <end position="56"/>
    </location>
</feature>
<evidence type="ECO:0000313" key="3">
    <source>
        <dbReference type="EMBL" id="PQO27956.1"/>
    </source>
</evidence>
<keyword evidence="1" id="KW-1133">Transmembrane helix</keyword>